<evidence type="ECO:0000256" key="2">
    <source>
        <dbReference type="ARBA" id="ARBA00022722"/>
    </source>
</evidence>
<keyword evidence="3" id="KW-0255">Endonuclease</keyword>
<proteinExistence type="inferred from homology"/>
<evidence type="ECO:0000256" key="5">
    <source>
        <dbReference type="ARBA" id="ARBA00035648"/>
    </source>
</evidence>
<dbReference type="AlphaFoldDB" id="C0C3F9"/>
<dbReference type="GO" id="GO:0004521">
    <property type="term" value="F:RNA endonuclease activity"/>
    <property type="evidence" value="ECO:0007669"/>
    <property type="project" value="InterPro"/>
</dbReference>
<feature type="domain" description="Endoribonuclease YicC-like C-terminal" evidence="7">
    <location>
        <begin position="193"/>
        <end position="313"/>
    </location>
</feature>
<reference evidence="8" key="2">
    <citation type="submission" date="2013-06" db="EMBL/GenBank/DDBJ databases">
        <title>Draft genome sequence of Clostridium hylemonae (DSM 15053).</title>
        <authorList>
            <person name="Sudarsanam P."/>
            <person name="Ley R."/>
            <person name="Guruge J."/>
            <person name="Turnbaugh P.J."/>
            <person name="Mahowald M."/>
            <person name="Liep D."/>
            <person name="Gordon J."/>
        </authorList>
    </citation>
    <scope>NUCLEOTIDE SEQUENCE</scope>
    <source>
        <strain evidence="8">DSM 15053</strain>
    </source>
</reference>
<keyword evidence="9" id="KW-1185">Reference proteome</keyword>
<dbReference type="Pfam" id="PF03755">
    <property type="entry name" value="YicC-like_N"/>
    <property type="match status" value="1"/>
</dbReference>
<dbReference type="EMBL" id="ABYI02000028">
    <property type="protein sequence ID" value="EEG73335.1"/>
    <property type="molecule type" value="Genomic_DNA"/>
</dbReference>
<dbReference type="InterPro" id="IPR005229">
    <property type="entry name" value="YicC/YloC-like"/>
</dbReference>
<dbReference type="InterPro" id="IPR013527">
    <property type="entry name" value="YicC-like_N"/>
</dbReference>
<dbReference type="PANTHER" id="PTHR30636">
    <property type="entry name" value="UPF0701 PROTEIN YICC"/>
    <property type="match status" value="1"/>
</dbReference>
<dbReference type="HOGENOM" id="CLU_076609_1_0_9"/>
<organism evidence="8 9">
    <name type="scientific">[Clostridium] hylemonae DSM 15053</name>
    <dbReference type="NCBI Taxonomy" id="553973"/>
    <lineage>
        <taxon>Bacteria</taxon>
        <taxon>Bacillati</taxon>
        <taxon>Bacillota</taxon>
        <taxon>Clostridia</taxon>
        <taxon>Lachnospirales</taxon>
        <taxon>Lachnospiraceae</taxon>
    </lineage>
</organism>
<comment type="cofactor">
    <cofactor evidence="1">
        <name>a divalent metal cation</name>
        <dbReference type="ChEBI" id="CHEBI:60240"/>
    </cofactor>
</comment>
<name>C0C3F9_9FIRM</name>
<dbReference type="GO" id="GO:0016787">
    <property type="term" value="F:hydrolase activity"/>
    <property type="evidence" value="ECO:0007669"/>
    <property type="project" value="UniProtKB-KW"/>
</dbReference>
<dbReference type="STRING" id="553973.CLOHYLEM_06621"/>
<evidence type="ECO:0000256" key="4">
    <source>
        <dbReference type="ARBA" id="ARBA00022801"/>
    </source>
</evidence>
<comment type="caution">
    <text evidence="8">The sequence shown here is derived from an EMBL/GenBank/DDBJ whole genome shotgun (WGS) entry which is preliminary data.</text>
</comment>
<reference evidence="8" key="1">
    <citation type="submission" date="2009-02" db="EMBL/GenBank/DDBJ databases">
        <authorList>
            <person name="Fulton L."/>
            <person name="Clifton S."/>
            <person name="Fulton B."/>
            <person name="Xu J."/>
            <person name="Minx P."/>
            <person name="Pepin K.H."/>
            <person name="Johnson M."/>
            <person name="Bhonagiri V."/>
            <person name="Nash W.E."/>
            <person name="Mardis E.R."/>
            <person name="Wilson R.K."/>
        </authorList>
    </citation>
    <scope>NUCLEOTIDE SEQUENCE [LARGE SCALE GENOMIC DNA]</scope>
    <source>
        <strain evidence="8">DSM 15053</strain>
    </source>
</reference>
<dbReference type="PANTHER" id="PTHR30636:SF3">
    <property type="entry name" value="UPF0701 PROTEIN YICC"/>
    <property type="match status" value="1"/>
</dbReference>
<evidence type="ECO:0000256" key="1">
    <source>
        <dbReference type="ARBA" id="ARBA00001968"/>
    </source>
</evidence>
<evidence type="ECO:0000259" key="6">
    <source>
        <dbReference type="Pfam" id="PF03755"/>
    </source>
</evidence>
<evidence type="ECO:0000313" key="9">
    <source>
        <dbReference type="Proteomes" id="UP000004893"/>
    </source>
</evidence>
<comment type="similarity">
    <text evidence="5">Belongs to the YicC/YloC family.</text>
</comment>
<protein>
    <submittedName>
        <fullName evidence="8">TIGR00255 family protein</fullName>
    </submittedName>
</protein>
<sequence>MIVMKNSRRQYDENIKEVYIMIKSMTGFGRCEIMEGERRFTVEMKGVNHRYLDVNIRMPKKLNFFETSIRSLLKKSILRGKVDLFITYEDSSENQVALKYNETLAGEYLTYLRQMEETFSLENDIRVSTLSRYPEVITMEEQAVDEEELWNGLRQALDGAVKQFVETRTLEGGNLKNDIIGKLDGMLELVAYIEERSPEIVAEYRQKLEEKVRELLEDTQMDEGRIAAEVVIFADKICTDEEVVRLRSHIEHMKETLKSEEAGIGRKLDFIAQEMNREANTILSKANDLEVSNRAIDLKTEIEKVREQIQNIE</sequence>
<accession>C0C3F9</accession>
<dbReference type="Proteomes" id="UP000004893">
    <property type="component" value="Unassembled WGS sequence"/>
</dbReference>
<feature type="domain" description="Endoribonuclease YicC-like N-terminal" evidence="6">
    <location>
        <begin position="22"/>
        <end position="176"/>
    </location>
</feature>
<gene>
    <name evidence="8" type="ORF">CLOHYLEM_06621</name>
</gene>
<keyword evidence="4" id="KW-0378">Hydrolase</keyword>
<keyword evidence="2" id="KW-0540">Nuclease</keyword>
<dbReference type="NCBIfam" id="TIGR00255">
    <property type="entry name" value="YicC/YloC family endoribonuclease"/>
    <property type="match status" value="1"/>
</dbReference>
<evidence type="ECO:0000259" key="7">
    <source>
        <dbReference type="Pfam" id="PF08340"/>
    </source>
</evidence>
<dbReference type="InterPro" id="IPR013551">
    <property type="entry name" value="YicC-like_C"/>
</dbReference>
<dbReference type="eggNOG" id="COG1561">
    <property type="taxonomic scope" value="Bacteria"/>
</dbReference>
<evidence type="ECO:0000256" key="3">
    <source>
        <dbReference type="ARBA" id="ARBA00022759"/>
    </source>
</evidence>
<dbReference type="Pfam" id="PF08340">
    <property type="entry name" value="YicC-like_C"/>
    <property type="match status" value="1"/>
</dbReference>
<evidence type="ECO:0000313" key="8">
    <source>
        <dbReference type="EMBL" id="EEG73335.1"/>
    </source>
</evidence>